<dbReference type="Pfam" id="PF06912">
    <property type="entry name" value="DUF1275"/>
    <property type="match status" value="1"/>
</dbReference>
<accession>A0AB73U4W8</accession>
<gene>
    <name evidence="2" type="ORF">FJK96_17205</name>
</gene>
<evidence type="ECO:0000256" key="1">
    <source>
        <dbReference type="SAM" id="Phobius"/>
    </source>
</evidence>
<organism evidence="2 3">
    <name type="scientific">Mycobacteroides chelonae</name>
    <name type="common">Mycobacterium chelonae</name>
    <dbReference type="NCBI Taxonomy" id="1774"/>
    <lineage>
        <taxon>Bacteria</taxon>
        <taxon>Bacillati</taxon>
        <taxon>Actinomycetota</taxon>
        <taxon>Actinomycetes</taxon>
        <taxon>Mycobacteriales</taxon>
        <taxon>Mycobacteriaceae</taxon>
        <taxon>Mycobacteroides</taxon>
    </lineage>
</organism>
<dbReference type="AlphaFoldDB" id="A0AB73U4W8"/>
<feature type="transmembrane region" description="Helical" evidence="1">
    <location>
        <begin position="56"/>
        <end position="77"/>
    </location>
</feature>
<name>A0AB73U4W8_MYCCH</name>
<reference evidence="2 3" key="1">
    <citation type="submission" date="2019-06" db="EMBL/GenBank/DDBJ databases">
        <title>Whole geneome sequnce of Mycobacteroides chelonae M77 isolated from bovine milk from Meghalaya, India.</title>
        <authorList>
            <person name="Vise E."/>
            <person name="Das S."/>
            <person name="Garg A."/>
            <person name="Ghatak S."/>
            <person name="Shakuntala I."/>
            <person name="Milton A.A.P."/>
            <person name="Karam A."/>
            <person name="Sanjukta R."/>
            <person name="Puro K."/>
            <person name="Sen A."/>
        </authorList>
    </citation>
    <scope>NUCLEOTIDE SEQUENCE [LARGE SCALE GENOMIC DNA]</scope>
    <source>
        <strain evidence="2 3">M77</strain>
    </source>
</reference>
<dbReference type="PANTHER" id="PTHR37314:SF4">
    <property type="entry name" value="UPF0700 TRANSMEMBRANE PROTEIN YOAK"/>
    <property type="match status" value="1"/>
</dbReference>
<keyword evidence="1" id="KW-0812">Transmembrane</keyword>
<evidence type="ECO:0000313" key="2">
    <source>
        <dbReference type="EMBL" id="QDF71717.1"/>
    </source>
</evidence>
<feature type="transmembrane region" description="Helical" evidence="1">
    <location>
        <begin position="191"/>
        <end position="209"/>
    </location>
</feature>
<keyword evidence="1" id="KW-0472">Membrane</keyword>
<feature type="transmembrane region" description="Helical" evidence="1">
    <location>
        <begin position="12"/>
        <end position="36"/>
    </location>
</feature>
<proteinExistence type="predicted"/>
<dbReference type="Proteomes" id="UP000317728">
    <property type="component" value="Chromosome"/>
</dbReference>
<keyword evidence="1" id="KW-1133">Transmembrane helix</keyword>
<protein>
    <submittedName>
        <fullName evidence="2">DUF1275 domain-containing protein</fullName>
    </submittedName>
</protein>
<sequence>MWSIRRREMVLATGLSTVAGFLDAIGFVHLGGYFLSFMSGNTTRMAASTATQHWESAYKAAGLIGMFFIGVMVGSVASRISGQHERVAVLAVASSTVAAAAITQELGAGVAALLLTALAMGSMNSVFQRSGEVQVGLTYITGTVVKAGQRLVDAFFGGPRWVWLRYITLWAGLTVGAVLGAATYHRIGLNALWIGLALLLIATITTWLVRRSSPEDLDPDQI</sequence>
<dbReference type="InterPro" id="IPR010699">
    <property type="entry name" value="DUF1275"/>
</dbReference>
<feature type="transmembrane region" description="Helical" evidence="1">
    <location>
        <begin position="163"/>
        <end position="184"/>
    </location>
</feature>
<dbReference type="EMBL" id="CP041150">
    <property type="protein sequence ID" value="QDF71717.1"/>
    <property type="molecule type" value="Genomic_DNA"/>
</dbReference>
<dbReference type="PANTHER" id="PTHR37314">
    <property type="entry name" value="SLR0142 PROTEIN"/>
    <property type="match status" value="1"/>
</dbReference>
<feature type="transmembrane region" description="Helical" evidence="1">
    <location>
        <begin position="89"/>
        <end position="120"/>
    </location>
</feature>
<evidence type="ECO:0000313" key="3">
    <source>
        <dbReference type="Proteomes" id="UP000317728"/>
    </source>
</evidence>